<reference evidence="1" key="1">
    <citation type="submission" date="2022-01" db="EMBL/GenBank/DDBJ databases">
        <authorList>
            <person name="Jo J.-H."/>
            <person name="Im W.-T."/>
        </authorList>
    </citation>
    <scope>NUCLEOTIDE SEQUENCE</scope>
    <source>
        <strain evidence="1">I2-34</strain>
    </source>
</reference>
<sequence length="75" mass="8257">MMIAAPRQDAADRSITAHDELDCCPYTVNILGAGQRALATHFADSSFTAIPESRLGIEELFWCSPRPSNCQFNVQ</sequence>
<protein>
    <submittedName>
        <fullName evidence="1">Uncharacterized protein</fullName>
    </submittedName>
</protein>
<name>A0ABS9LC63_9MICC</name>
<accession>A0ABS9LC63</accession>
<dbReference type="EMBL" id="JAKLTQ010000019">
    <property type="protein sequence ID" value="MCG2624037.1"/>
    <property type="molecule type" value="Genomic_DNA"/>
</dbReference>
<organism evidence="1 2">
    <name type="scientific">Arthrobacter hankyongi</name>
    <dbReference type="NCBI Taxonomy" id="2904801"/>
    <lineage>
        <taxon>Bacteria</taxon>
        <taxon>Bacillati</taxon>
        <taxon>Actinomycetota</taxon>
        <taxon>Actinomycetes</taxon>
        <taxon>Micrococcales</taxon>
        <taxon>Micrococcaceae</taxon>
        <taxon>Arthrobacter</taxon>
    </lineage>
</organism>
<gene>
    <name evidence="1" type="ORF">LVY72_19265</name>
</gene>
<evidence type="ECO:0000313" key="2">
    <source>
        <dbReference type="Proteomes" id="UP001165368"/>
    </source>
</evidence>
<dbReference type="RefSeq" id="WP_237825211.1">
    <property type="nucleotide sequence ID" value="NZ_JAKLTQ010000019.1"/>
</dbReference>
<evidence type="ECO:0000313" key="1">
    <source>
        <dbReference type="EMBL" id="MCG2624037.1"/>
    </source>
</evidence>
<comment type="caution">
    <text evidence="1">The sequence shown here is derived from an EMBL/GenBank/DDBJ whole genome shotgun (WGS) entry which is preliminary data.</text>
</comment>
<proteinExistence type="predicted"/>
<dbReference type="Proteomes" id="UP001165368">
    <property type="component" value="Unassembled WGS sequence"/>
</dbReference>
<keyword evidence="2" id="KW-1185">Reference proteome</keyword>